<keyword evidence="2" id="KW-1185">Reference proteome</keyword>
<name>A0ACC2JMF1_9PEZI</name>
<dbReference type="EMBL" id="JAPUUL010000991">
    <property type="protein sequence ID" value="KAJ8128691.1"/>
    <property type="molecule type" value="Genomic_DNA"/>
</dbReference>
<organism evidence="1 2">
    <name type="scientific">Lasiodiplodia mahajangana</name>
    <dbReference type="NCBI Taxonomy" id="1108764"/>
    <lineage>
        <taxon>Eukaryota</taxon>
        <taxon>Fungi</taxon>
        <taxon>Dikarya</taxon>
        <taxon>Ascomycota</taxon>
        <taxon>Pezizomycotina</taxon>
        <taxon>Dothideomycetes</taxon>
        <taxon>Dothideomycetes incertae sedis</taxon>
        <taxon>Botryosphaeriales</taxon>
        <taxon>Botryosphaeriaceae</taxon>
        <taxon>Lasiodiplodia</taxon>
    </lineage>
</organism>
<protein>
    <submittedName>
        <fullName evidence="1">Uncharacterized protein</fullName>
    </submittedName>
</protein>
<gene>
    <name evidence="1" type="ORF">O1611_g4946</name>
</gene>
<accession>A0ACC2JMF1</accession>
<dbReference type="Proteomes" id="UP001153332">
    <property type="component" value="Unassembled WGS sequence"/>
</dbReference>
<proteinExistence type="predicted"/>
<sequence length="544" mass="61388">MVPIPKKSESQKGNRLPVTLLSGFLGSGKTTLLERILTDPNHGFRIGVIVNDVGALNIDTALLTTHDVIRKEEQVVAMQNGCICCTLRGDLLEEVARLAEDNRVDYLVIESSGVSEPMQVAETFSEEFAEQSVAAGYGLEVDEENEMDKEQRMRLAQILKAGGLSKVARLDTCVTIVDAVNFMQDFATADMLKDRQDDVPDEDDRDISNLQVDQVEFADVVVINKCDLVSEDDVDRIKGTIRNLNPLSKIITSVKASFDLNAILDTHMFSYEKAALSPGWLRSITEELNPETEEYGIGTFVYRSRRPFHPKRLWRLIRNVFIVVQTEYVDENNNQNGDGEDVDMSEDNGDGEDEEESDYSETEEGESDSESEDEQPQLDAKARLASKLADKTFGPLLRSKGFLWLATRPMMFGEWSQAGVMLTISGGDLWRCEMPESYLPENPKAREAILRDFQGKWGDRRQEIVFIGQQMRNGGEARLRKALDSCLLDDAEFRDWERAMVAKNRQKALDRLFGDGFEDWVVEVHEDDGDHGHGHDHNHHYAIN</sequence>
<evidence type="ECO:0000313" key="2">
    <source>
        <dbReference type="Proteomes" id="UP001153332"/>
    </source>
</evidence>
<reference evidence="1" key="1">
    <citation type="submission" date="2022-12" db="EMBL/GenBank/DDBJ databases">
        <title>Genome Sequence of Lasiodiplodia mahajangana.</title>
        <authorList>
            <person name="Buettner E."/>
        </authorList>
    </citation>
    <scope>NUCLEOTIDE SEQUENCE</scope>
    <source>
        <strain evidence="1">VT137</strain>
    </source>
</reference>
<comment type="caution">
    <text evidence="1">The sequence shown here is derived from an EMBL/GenBank/DDBJ whole genome shotgun (WGS) entry which is preliminary data.</text>
</comment>
<evidence type="ECO:0000313" key="1">
    <source>
        <dbReference type="EMBL" id="KAJ8128691.1"/>
    </source>
</evidence>